<organism evidence="1 2">
    <name type="scientific">Gemmata massiliana</name>
    <dbReference type="NCBI Taxonomy" id="1210884"/>
    <lineage>
        <taxon>Bacteria</taxon>
        <taxon>Pseudomonadati</taxon>
        <taxon>Planctomycetota</taxon>
        <taxon>Planctomycetia</taxon>
        <taxon>Gemmatales</taxon>
        <taxon>Gemmataceae</taxon>
        <taxon>Gemmata</taxon>
    </lineage>
</organism>
<name>A0A6P2D9X5_9BACT</name>
<dbReference type="Proteomes" id="UP000464178">
    <property type="component" value="Chromosome"/>
</dbReference>
<accession>A0A6P2D9X5</accession>
<dbReference type="EMBL" id="LR593886">
    <property type="protein sequence ID" value="VTR97979.1"/>
    <property type="molecule type" value="Genomic_DNA"/>
</dbReference>
<reference evidence="1 2" key="1">
    <citation type="submission" date="2019-05" db="EMBL/GenBank/DDBJ databases">
        <authorList>
            <consortium name="Science for Life Laboratories"/>
        </authorList>
    </citation>
    <scope>NUCLEOTIDE SEQUENCE [LARGE SCALE GENOMIC DNA]</scope>
    <source>
        <strain evidence="1">Soil9</strain>
    </source>
</reference>
<evidence type="ECO:0000313" key="1">
    <source>
        <dbReference type="EMBL" id="VTR97979.1"/>
    </source>
</evidence>
<sequence>MPKHNSRPKPPTYRLHRPTNTARCWINGAWKSLGAFGSPESHDAFAKVLAEFRASPGAPEILVQRLPGDITVDEVALAFWRHAEQHYRRADGTATNELALEADILALVRHRNDHRVNYRADVCVG</sequence>
<keyword evidence="2" id="KW-1185">Reference proteome</keyword>
<protein>
    <submittedName>
        <fullName evidence="1">Uncharacterized protein</fullName>
    </submittedName>
</protein>
<gene>
    <name evidence="1" type="ORF">SOIL9_04460</name>
</gene>
<proteinExistence type="predicted"/>
<dbReference type="KEGG" id="gms:SOIL9_04460"/>
<dbReference type="AlphaFoldDB" id="A0A6P2D9X5"/>
<evidence type="ECO:0000313" key="2">
    <source>
        <dbReference type="Proteomes" id="UP000464178"/>
    </source>
</evidence>